<dbReference type="PANTHER" id="PTHR47099">
    <property type="entry name" value="METHYLCOBAMIDE:COM METHYLTRANSFERASE MTBA"/>
    <property type="match status" value="1"/>
</dbReference>
<dbReference type="Proteomes" id="UP000886883">
    <property type="component" value="Unassembled WGS sequence"/>
</dbReference>
<sequence>MTHRERMIKTLKCEPIGGQVPTFELVFFLTMEAFGKVHPSHRFYEQWNQMSDIERKLHMDEMAQLYVDTAKRYGHSAIFVHPNPGDIDNTQWLLELIREKSGDEYYIMMHGDPTWSIPDGDSMMDFSMRMYEEPEKLNEESQRRLERSLDFARKLDERGHLLDGFTLCSDYCFNVNPFFSPDAFDELIVPYLKEVIAEYRKMGYYTIKHTDGNIMPILKQMADCKPDAIHSLDPQGGVSIPEVRKIIGPDIALVGNVNCGLLQTGTDEECRADVLRALREGMANGRGYVFATSNCVYTGLPLRRYEMMMDLWKQYGNYDDYEKNFGAGARA</sequence>
<dbReference type="EMBL" id="DWXE01000001">
    <property type="protein sequence ID" value="HJB89882.1"/>
    <property type="molecule type" value="Genomic_DNA"/>
</dbReference>
<dbReference type="GO" id="GO:0006779">
    <property type="term" value="P:porphyrin-containing compound biosynthetic process"/>
    <property type="evidence" value="ECO:0007669"/>
    <property type="project" value="InterPro"/>
</dbReference>
<dbReference type="Gene3D" id="3.20.20.210">
    <property type="match status" value="1"/>
</dbReference>
<evidence type="ECO:0000313" key="2">
    <source>
        <dbReference type="EMBL" id="HJB89882.1"/>
    </source>
</evidence>
<organism evidence="2 3">
    <name type="scientific">Candidatus Eisenbergiella merdigallinarum</name>
    <dbReference type="NCBI Taxonomy" id="2838552"/>
    <lineage>
        <taxon>Bacteria</taxon>
        <taxon>Bacillati</taxon>
        <taxon>Bacillota</taxon>
        <taxon>Clostridia</taxon>
        <taxon>Lachnospirales</taxon>
        <taxon>Lachnospiraceae</taxon>
        <taxon>Eisenbergiella</taxon>
    </lineage>
</organism>
<name>A0A9D2MNA3_9FIRM</name>
<dbReference type="GO" id="GO:0004853">
    <property type="term" value="F:uroporphyrinogen decarboxylase activity"/>
    <property type="evidence" value="ECO:0007669"/>
    <property type="project" value="InterPro"/>
</dbReference>
<dbReference type="SUPFAM" id="SSF51726">
    <property type="entry name" value="UROD/MetE-like"/>
    <property type="match status" value="1"/>
</dbReference>
<dbReference type="PANTHER" id="PTHR47099:SF1">
    <property type="entry name" value="METHYLCOBAMIDE:COM METHYLTRANSFERASE MTBA"/>
    <property type="match status" value="1"/>
</dbReference>
<dbReference type="Pfam" id="PF01208">
    <property type="entry name" value="URO-D"/>
    <property type="match status" value="1"/>
</dbReference>
<reference evidence="2" key="2">
    <citation type="submission" date="2021-04" db="EMBL/GenBank/DDBJ databases">
        <authorList>
            <person name="Gilroy R."/>
        </authorList>
    </citation>
    <scope>NUCLEOTIDE SEQUENCE</scope>
    <source>
        <strain evidence="2">USAMLcec3-2134</strain>
    </source>
</reference>
<dbReference type="InterPro" id="IPR052024">
    <property type="entry name" value="Methanogen_methyltrans"/>
</dbReference>
<proteinExistence type="predicted"/>
<evidence type="ECO:0000313" key="3">
    <source>
        <dbReference type="Proteomes" id="UP000886883"/>
    </source>
</evidence>
<protein>
    <submittedName>
        <fullName evidence="2">Uroporphyrinogen decarboxylase family protein</fullName>
    </submittedName>
</protein>
<dbReference type="AlphaFoldDB" id="A0A9D2MNA3"/>
<comment type="caution">
    <text evidence="2">The sequence shown here is derived from an EMBL/GenBank/DDBJ whole genome shotgun (WGS) entry which is preliminary data.</text>
</comment>
<dbReference type="InterPro" id="IPR000257">
    <property type="entry name" value="Uroporphyrinogen_deCOase"/>
</dbReference>
<gene>
    <name evidence="2" type="ORF">H9763_00245</name>
</gene>
<dbReference type="InterPro" id="IPR038071">
    <property type="entry name" value="UROD/MetE-like_sf"/>
</dbReference>
<evidence type="ECO:0000259" key="1">
    <source>
        <dbReference type="Pfam" id="PF01208"/>
    </source>
</evidence>
<feature type="domain" description="Uroporphyrinogen decarboxylase (URO-D)" evidence="1">
    <location>
        <begin position="174"/>
        <end position="315"/>
    </location>
</feature>
<accession>A0A9D2MNA3</accession>
<reference evidence="2" key="1">
    <citation type="journal article" date="2021" name="PeerJ">
        <title>Extensive microbial diversity within the chicken gut microbiome revealed by metagenomics and culture.</title>
        <authorList>
            <person name="Gilroy R."/>
            <person name="Ravi A."/>
            <person name="Getino M."/>
            <person name="Pursley I."/>
            <person name="Horton D.L."/>
            <person name="Alikhan N.F."/>
            <person name="Baker D."/>
            <person name="Gharbi K."/>
            <person name="Hall N."/>
            <person name="Watson M."/>
            <person name="Adriaenssens E.M."/>
            <person name="Foster-Nyarko E."/>
            <person name="Jarju S."/>
            <person name="Secka A."/>
            <person name="Antonio M."/>
            <person name="Oren A."/>
            <person name="Chaudhuri R.R."/>
            <person name="La Ragione R."/>
            <person name="Hildebrand F."/>
            <person name="Pallen M.J."/>
        </authorList>
    </citation>
    <scope>NUCLEOTIDE SEQUENCE</scope>
    <source>
        <strain evidence="2">USAMLcec3-2134</strain>
    </source>
</reference>